<accession>A0AAE3DSC8</accession>
<keyword evidence="2" id="KW-0597">Phosphoprotein</keyword>
<evidence type="ECO:0000256" key="5">
    <source>
        <dbReference type="SAM" id="Phobius"/>
    </source>
</evidence>
<dbReference type="Pfam" id="PF02518">
    <property type="entry name" value="HATPase_c"/>
    <property type="match status" value="1"/>
</dbReference>
<proteinExistence type="predicted"/>
<reference evidence="7 8" key="1">
    <citation type="submission" date="2021-10" db="EMBL/GenBank/DDBJ databases">
        <title>Anaerobic single-cell dispensing facilitates the cultivation of human gut bacteria.</title>
        <authorList>
            <person name="Afrizal A."/>
        </authorList>
    </citation>
    <scope>NUCLEOTIDE SEQUENCE [LARGE SCALE GENOMIC DNA]</scope>
    <source>
        <strain evidence="7 8">CLA-AA-H277</strain>
    </source>
</reference>
<keyword evidence="8" id="KW-1185">Reference proteome</keyword>
<keyword evidence="5" id="KW-0812">Transmembrane</keyword>
<comment type="caution">
    <text evidence="7">The sequence shown here is derived from an EMBL/GenBank/DDBJ whole genome shotgun (WGS) entry which is preliminary data.</text>
</comment>
<dbReference type="CDD" id="cd18774">
    <property type="entry name" value="PDC2_HK_sensor"/>
    <property type="match status" value="1"/>
</dbReference>
<feature type="transmembrane region" description="Helical" evidence="5">
    <location>
        <begin position="292"/>
        <end position="314"/>
    </location>
</feature>
<keyword evidence="5" id="KW-1133">Transmembrane helix</keyword>
<evidence type="ECO:0000256" key="1">
    <source>
        <dbReference type="ARBA" id="ARBA00004370"/>
    </source>
</evidence>
<feature type="domain" description="HAMP" evidence="6">
    <location>
        <begin position="316"/>
        <end position="369"/>
    </location>
</feature>
<dbReference type="SMART" id="SM00304">
    <property type="entry name" value="HAMP"/>
    <property type="match status" value="1"/>
</dbReference>
<dbReference type="PANTHER" id="PTHR34220">
    <property type="entry name" value="SENSOR HISTIDINE KINASE YPDA"/>
    <property type="match status" value="1"/>
</dbReference>
<evidence type="ECO:0000256" key="2">
    <source>
        <dbReference type="ARBA" id="ARBA00022553"/>
    </source>
</evidence>
<dbReference type="SUPFAM" id="SSF55874">
    <property type="entry name" value="ATPase domain of HSP90 chaperone/DNA topoisomerase II/histidine kinase"/>
    <property type="match status" value="1"/>
</dbReference>
<dbReference type="InterPro" id="IPR050640">
    <property type="entry name" value="Bact_2-comp_sensor_kinase"/>
</dbReference>
<dbReference type="InterPro" id="IPR036890">
    <property type="entry name" value="HATPase_C_sf"/>
</dbReference>
<protein>
    <submittedName>
        <fullName evidence="7">Histidine kinase</fullName>
    </submittedName>
</protein>
<dbReference type="SUPFAM" id="SSF158472">
    <property type="entry name" value="HAMP domain-like"/>
    <property type="match status" value="1"/>
</dbReference>
<keyword evidence="3" id="KW-0808">Transferase</keyword>
<keyword evidence="5" id="KW-0472">Membrane</keyword>
<dbReference type="EMBL" id="JAJEPR010000008">
    <property type="protein sequence ID" value="MCC2189548.1"/>
    <property type="molecule type" value="Genomic_DNA"/>
</dbReference>
<sequence>MAFCNKTRGTGKKPKTPSPMTTRVVLLFVVLVIVPFFIMAAFVVRIFRDYNITTLGTSAMDSMSSVGYQISGGLKSRMESSLFAYYNDVVELLSGEELTESEEKLIEKRLTSNVYSTDGVAAGAIIDRNGKVYGVGNYSGAVSFMEEHQEEVLAAGGRCCWYVMNKMYGRSERDRYILARSLNDEKMQHVGFLYMVMSDSLVQDAFAQLQSDEAVRYLTDSEGRILYSSNKELDTDYLNISVLDEKKITDYHLTTLADGRKVILAGRRIGTTGWYCISVIEMAYIMQRALSLLKPILFIAVIYVIFLFVMLYMLRKYIFRPLGTLKKAMDQYAQGTLDSMQIEPIGEGEIRSLYRHFNHMISRINALMEDYRRESEEKNRQKLRVLSAQLTPHFIYNALNTIKWVAVLNHQENIQKLIESLNYVLMNAARDDEAGYCVEDELKLVENYAVIQKARFMNFELVIEKDENCLTCRIRKFVLQPIIENAVIHGLGRGKIKNTEIKVKVWADENLHIIVEDQGVGFDVEEWRQKPGKKEGHTNIGIHNVEEMIRMEYGENYGMWIESSPGAGTKVTYLLPVIRGIQK</sequence>
<evidence type="ECO:0000259" key="6">
    <source>
        <dbReference type="PROSITE" id="PS50885"/>
    </source>
</evidence>
<dbReference type="AlphaFoldDB" id="A0AAE3DSC8"/>
<dbReference type="InterPro" id="IPR003594">
    <property type="entry name" value="HATPase_dom"/>
</dbReference>
<evidence type="ECO:0000256" key="4">
    <source>
        <dbReference type="ARBA" id="ARBA00022777"/>
    </source>
</evidence>
<dbReference type="Gene3D" id="1.10.287.130">
    <property type="match status" value="1"/>
</dbReference>
<dbReference type="Pfam" id="PF00672">
    <property type="entry name" value="HAMP"/>
    <property type="match status" value="1"/>
</dbReference>
<dbReference type="InterPro" id="IPR003660">
    <property type="entry name" value="HAMP_dom"/>
</dbReference>
<dbReference type="Proteomes" id="UP001197875">
    <property type="component" value="Unassembled WGS sequence"/>
</dbReference>
<name>A0AAE3DSC8_9FIRM</name>
<dbReference type="Pfam" id="PF06580">
    <property type="entry name" value="His_kinase"/>
    <property type="match status" value="1"/>
</dbReference>
<dbReference type="Gene3D" id="3.30.450.20">
    <property type="entry name" value="PAS domain"/>
    <property type="match status" value="1"/>
</dbReference>
<feature type="transmembrane region" description="Helical" evidence="5">
    <location>
        <begin position="24"/>
        <end position="44"/>
    </location>
</feature>
<keyword evidence="4 7" id="KW-0418">Kinase</keyword>
<evidence type="ECO:0000256" key="3">
    <source>
        <dbReference type="ARBA" id="ARBA00022679"/>
    </source>
</evidence>
<dbReference type="Gene3D" id="3.30.565.10">
    <property type="entry name" value="Histidine kinase-like ATPase, C-terminal domain"/>
    <property type="match status" value="1"/>
</dbReference>
<comment type="subcellular location">
    <subcellularLocation>
        <location evidence="1">Membrane</location>
    </subcellularLocation>
</comment>
<organism evidence="7 8">
    <name type="scientific">Fusicatenibacter faecihominis</name>
    <dbReference type="NCBI Taxonomy" id="2881276"/>
    <lineage>
        <taxon>Bacteria</taxon>
        <taxon>Bacillati</taxon>
        <taxon>Bacillota</taxon>
        <taxon>Clostridia</taxon>
        <taxon>Lachnospirales</taxon>
        <taxon>Lachnospiraceae</taxon>
        <taxon>Fusicatenibacter</taxon>
    </lineage>
</organism>
<dbReference type="PANTHER" id="PTHR34220:SF7">
    <property type="entry name" value="SENSOR HISTIDINE KINASE YPDA"/>
    <property type="match status" value="1"/>
</dbReference>
<dbReference type="GO" id="GO:0016020">
    <property type="term" value="C:membrane"/>
    <property type="evidence" value="ECO:0007669"/>
    <property type="project" value="UniProtKB-SubCell"/>
</dbReference>
<dbReference type="CDD" id="cd06225">
    <property type="entry name" value="HAMP"/>
    <property type="match status" value="1"/>
</dbReference>
<dbReference type="RefSeq" id="WP_227614880.1">
    <property type="nucleotide sequence ID" value="NZ_JAJEPR010000008.1"/>
</dbReference>
<evidence type="ECO:0000313" key="7">
    <source>
        <dbReference type="EMBL" id="MCC2189548.1"/>
    </source>
</evidence>
<evidence type="ECO:0000313" key="8">
    <source>
        <dbReference type="Proteomes" id="UP001197875"/>
    </source>
</evidence>
<gene>
    <name evidence="7" type="ORF">LKD71_06980</name>
</gene>
<dbReference type="InterPro" id="IPR010559">
    <property type="entry name" value="Sig_transdc_His_kin_internal"/>
</dbReference>
<dbReference type="PROSITE" id="PS50885">
    <property type="entry name" value="HAMP"/>
    <property type="match status" value="1"/>
</dbReference>
<dbReference type="GO" id="GO:0000155">
    <property type="term" value="F:phosphorelay sensor kinase activity"/>
    <property type="evidence" value="ECO:0007669"/>
    <property type="project" value="InterPro"/>
</dbReference>